<dbReference type="GO" id="GO:0016887">
    <property type="term" value="F:ATP hydrolysis activity"/>
    <property type="evidence" value="ECO:0007669"/>
    <property type="project" value="InterPro"/>
</dbReference>
<keyword evidence="9" id="KW-0472">Membrane</keyword>
<dbReference type="EMBL" id="WIRE01000001">
    <property type="protein sequence ID" value="MQX54118.1"/>
    <property type="molecule type" value="Genomic_DNA"/>
</dbReference>
<organism evidence="11 12">
    <name type="scientific">Alcanivorax sediminis</name>
    <dbReference type="NCBI Taxonomy" id="2663008"/>
    <lineage>
        <taxon>Bacteria</taxon>
        <taxon>Pseudomonadati</taxon>
        <taxon>Pseudomonadota</taxon>
        <taxon>Gammaproteobacteria</taxon>
        <taxon>Oceanospirillales</taxon>
        <taxon>Alcanivoracaceae</taxon>
        <taxon>Alcanivorax</taxon>
    </lineage>
</organism>
<keyword evidence="4" id="KW-1003">Cell membrane</keyword>
<keyword evidence="3" id="KW-0813">Transport</keyword>
<evidence type="ECO:0000313" key="12">
    <source>
        <dbReference type="Proteomes" id="UP000469421"/>
    </source>
</evidence>
<dbReference type="InterPro" id="IPR003439">
    <property type="entry name" value="ABC_transporter-like_ATP-bd"/>
</dbReference>
<feature type="domain" description="ABC transporter" evidence="10">
    <location>
        <begin position="269"/>
        <end position="519"/>
    </location>
</feature>
<evidence type="ECO:0000256" key="7">
    <source>
        <dbReference type="ARBA" id="ARBA00022840"/>
    </source>
</evidence>
<dbReference type="Gene3D" id="3.40.50.300">
    <property type="entry name" value="P-loop containing nucleotide triphosphate hydrolases"/>
    <property type="match status" value="2"/>
</dbReference>
<protein>
    <submittedName>
        <fullName evidence="11">Dipeptide ABC transporter ATP-binding protein</fullName>
    </submittedName>
</protein>
<evidence type="ECO:0000259" key="10">
    <source>
        <dbReference type="PROSITE" id="PS50893"/>
    </source>
</evidence>
<dbReference type="InterPro" id="IPR003593">
    <property type="entry name" value="AAA+_ATPase"/>
</dbReference>
<dbReference type="PANTHER" id="PTHR43297:SF14">
    <property type="entry name" value="ATPASE AAA-TYPE CORE DOMAIN-CONTAINING PROTEIN"/>
    <property type="match status" value="1"/>
</dbReference>
<dbReference type="NCBIfam" id="NF008453">
    <property type="entry name" value="PRK11308.1"/>
    <property type="match status" value="2"/>
</dbReference>
<dbReference type="GO" id="GO:0055085">
    <property type="term" value="P:transmembrane transport"/>
    <property type="evidence" value="ECO:0007669"/>
    <property type="project" value="UniProtKB-ARBA"/>
</dbReference>
<dbReference type="PROSITE" id="PS00211">
    <property type="entry name" value="ABC_TRANSPORTER_1"/>
    <property type="match status" value="2"/>
</dbReference>
<evidence type="ECO:0000256" key="8">
    <source>
        <dbReference type="ARBA" id="ARBA00022967"/>
    </source>
</evidence>
<keyword evidence="8" id="KW-1278">Translocase</keyword>
<keyword evidence="7 11" id="KW-0067">ATP-binding</keyword>
<dbReference type="CDD" id="cd03257">
    <property type="entry name" value="ABC_NikE_OppD_transporters"/>
    <property type="match status" value="2"/>
</dbReference>
<dbReference type="InterPro" id="IPR027417">
    <property type="entry name" value="P-loop_NTPase"/>
</dbReference>
<evidence type="ECO:0000256" key="1">
    <source>
        <dbReference type="ARBA" id="ARBA00004417"/>
    </source>
</evidence>
<accession>A0A6N7LUF8</accession>
<sequence length="524" mass="58174">MSLLSIRGLTIRFGEQTAVDNMELQLDAGRMLALVGESGSGKSLTALSLLDLLPEAAHWSAEHMTLADQDLLRLDHKQKRTLRGGRIGMIFQEPLTALNPLHTVEKQISESLFVHQGMSQGKARERCLELLEQVELPATEDMLRRYPHQLSGGQRQRVMIAMALANNPEILIADEPTTALDVTVQETILKLIKRLQTELGLSILLISHDLGVVSRFADDIIVMHKGKPVEAGPTHEVLANPKEDYTRHLLSSEPSGRMSPIAKDSPILLQASEIEVAFKGKRAQLFQPAPVFRAVDNISLSLRKGETLGIVGESGSGKSTLALALLRLIGSKGIISLDGQTLHDLSQGQLRPWRRRMQVVFQDPFGSLNPRMTIGQIIAEGLAVHEPSMAREKREERVSELLREVDLPPETRHRYPHEFSGGQRQRIAIARALILNPDLLILDEPTSALDRSVQFQILELLKSLQQRHGLSYLFISHDLKVIRAICHRVMVMKDGKVVEEGDVQAIFDAPAKAYTQRLIAAAFA</sequence>
<comment type="similarity">
    <text evidence="2">Belongs to the ABC transporter superfamily.</text>
</comment>
<dbReference type="PROSITE" id="PS50893">
    <property type="entry name" value="ABC_TRANSPORTER_2"/>
    <property type="match status" value="2"/>
</dbReference>
<gene>
    <name evidence="11" type="ORF">GFN93_12735</name>
</gene>
<dbReference type="SMART" id="SM00382">
    <property type="entry name" value="AAA"/>
    <property type="match status" value="2"/>
</dbReference>
<evidence type="ECO:0000256" key="6">
    <source>
        <dbReference type="ARBA" id="ARBA00022741"/>
    </source>
</evidence>
<evidence type="ECO:0000313" key="11">
    <source>
        <dbReference type="EMBL" id="MQX54118.1"/>
    </source>
</evidence>
<dbReference type="GO" id="GO:0015833">
    <property type="term" value="P:peptide transport"/>
    <property type="evidence" value="ECO:0007669"/>
    <property type="project" value="InterPro"/>
</dbReference>
<dbReference type="NCBIfam" id="NF007739">
    <property type="entry name" value="PRK10419.1"/>
    <property type="match status" value="2"/>
</dbReference>
<dbReference type="GO" id="GO:0005524">
    <property type="term" value="F:ATP binding"/>
    <property type="evidence" value="ECO:0007669"/>
    <property type="project" value="UniProtKB-KW"/>
</dbReference>
<dbReference type="InterPro" id="IPR017871">
    <property type="entry name" value="ABC_transporter-like_CS"/>
</dbReference>
<dbReference type="Proteomes" id="UP000469421">
    <property type="component" value="Unassembled WGS sequence"/>
</dbReference>
<dbReference type="SUPFAM" id="SSF52540">
    <property type="entry name" value="P-loop containing nucleoside triphosphate hydrolases"/>
    <property type="match status" value="2"/>
</dbReference>
<dbReference type="InterPro" id="IPR013563">
    <property type="entry name" value="Oligopep_ABC_C"/>
</dbReference>
<keyword evidence="12" id="KW-1185">Reference proteome</keyword>
<dbReference type="Pfam" id="PF08352">
    <property type="entry name" value="oligo_HPY"/>
    <property type="match status" value="2"/>
</dbReference>
<evidence type="ECO:0000256" key="2">
    <source>
        <dbReference type="ARBA" id="ARBA00005417"/>
    </source>
</evidence>
<feature type="domain" description="ABC transporter" evidence="10">
    <location>
        <begin position="4"/>
        <end position="250"/>
    </location>
</feature>
<comment type="subcellular location">
    <subcellularLocation>
        <location evidence="1">Cell inner membrane</location>
        <topology evidence="1">Peripheral membrane protein</topology>
    </subcellularLocation>
</comment>
<comment type="caution">
    <text evidence="11">The sequence shown here is derived from an EMBL/GenBank/DDBJ whole genome shotgun (WGS) entry which is preliminary data.</text>
</comment>
<evidence type="ECO:0000256" key="5">
    <source>
        <dbReference type="ARBA" id="ARBA00022519"/>
    </source>
</evidence>
<dbReference type="Pfam" id="PF00005">
    <property type="entry name" value="ABC_tran"/>
    <property type="match status" value="2"/>
</dbReference>
<reference evidence="11 12" key="1">
    <citation type="submission" date="2019-10" db="EMBL/GenBank/DDBJ databases">
        <title>Alcanivorax sp.PA15-N-34 draft genome sequence.</title>
        <authorList>
            <person name="Liao X."/>
            <person name="Shao Z."/>
        </authorList>
    </citation>
    <scope>NUCLEOTIDE SEQUENCE [LARGE SCALE GENOMIC DNA]</scope>
    <source>
        <strain evidence="11 12">PA15-N-34</strain>
    </source>
</reference>
<proteinExistence type="inferred from homology"/>
<dbReference type="RefSeq" id="WP_153501428.1">
    <property type="nucleotide sequence ID" value="NZ_WIRE01000001.1"/>
</dbReference>
<dbReference type="FunFam" id="3.40.50.300:FF:000016">
    <property type="entry name" value="Oligopeptide ABC transporter ATP-binding component"/>
    <property type="match status" value="2"/>
</dbReference>
<dbReference type="AlphaFoldDB" id="A0A6N7LUF8"/>
<evidence type="ECO:0000256" key="3">
    <source>
        <dbReference type="ARBA" id="ARBA00022448"/>
    </source>
</evidence>
<dbReference type="PANTHER" id="PTHR43297">
    <property type="entry name" value="OLIGOPEPTIDE TRANSPORT ATP-BINDING PROTEIN APPD"/>
    <property type="match status" value="1"/>
</dbReference>
<keyword evidence="6" id="KW-0547">Nucleotide-binding</keyword>
<keyword evidence="5" id="KW-0997">Cell inner membrane</keyword>
<evidence type="ECO:0000256" key="4">
    <source>
        <dbReference type="ARBA" id="ARBA00022475"/>
    </source>
</evidence>
<name>A0A6N7LUF8_9GAMM</name>
<evidence type="ECO:0000256" key="9">
    <source>
        <dbReference type="ARBA" id="ARBA00023136"/>
    </source>
</evidence>
<dbReference type="InterPro" id="IPR050388">
    <property type="entry name" value="ABC_Ni/Peptide_Import"/>
</dbReference>
<dbReference type="GO" id="GO:0005886">
    <property type="term" value="C:plasma membrane"/>
    <property type="evidence" value="ECO:0007669"/>
    <property type="project" value="UniProtKB-SubCell"/>
</dbReference>